<evidence type="ECO:0000313" key="3">
    <source>
        <dbReference type="Proteomes" id="UP000487929"/>
    </source>
</evidence>
<reference evidence="2 3" key="1">
    <citation type="submission" date="2019-12" db="EMBL/GenBank/DDBJ databases">
        <title>Draft genome sequencing of Halomonas alimentaria DSM 15356.</title>
        <authorList>
            <person name="Pandiyan K."/>
            <person name="Kushwaha P."/>
            <person name="Gowdham M."/>
            <person name="Chakdar H."/>
            <person name="Singh A."/>
            <person name="Kumar M."/>
            <person name="Saxena A.K."/>
        </authorList>
    </citation>
    <scope>NUCLEOTIDE SEQUENCE [LARGE SCALE GENOMIC DNA]</scope>
    <source>
        <strain evidence="2 3">DSM 15356</strain>
    </source>
</reference>
<dbReference type="Pfam" id="PF07963">
    <property type="entry name" value="N_methyl"/>
    <property type="match status" value="1"/>
</dbReference>
<dbReference type="InterPro" id="IPR012902">
    <property type="entry name" value="N_methyl_site"/>
</dbReference>
<keyword evidence="1" id="KW-0812">Transmembrane</keyword>
<organism evidence="2 3">
    <name type="scientific">Halomonas alimentaria</name>
    <dbReference type="NCBI Taxonomy" id="147248"/>
    <lineage>
        <taxon>Bacteria</taxon>
        <taxon>Pseudomonadati</taxon>
        <taxon>Pseudomonadota</taxon>
        <taxon>Gammaproteobacteria</taxon>
        <taxon>Oceanospirillales</taxon>
        <taxon>Halomonadaceae</taxon>
        <taxon>Halomonas</taxon>
    </lineage>
</organism>
<name>A0A7X5ANV2_9GAMM</name>
<feature type="transmembrane region" description="Helical" evidence="1">
    <location>
        <begin position="12"/>
        <end position="32"/>
    </location>
</feature>
<keyword evidence="1" id="KW-1133">Transmembrane helix</keyword>
<protein>
    <submittedName>
        <fullName evidence="2">Type IV pilus modification protein PilV</fullName>
    </submittedName>
</protein>
<keyword evidence="1" id="KW-0472">Membrane</keyword>
<dbReference type="InterPro" id="IPR013362">
    <property type="entry name" value="Pilus_4_PilV"/>
</dbReference>
<sequence>MKHDQYQNGVTLIEVLVALTILSIGLLAVAMMQLRGLENASAGYLRSQAVILANDMADRLRSAEVNEDADDYVFSMPDNSFECENISLAGTFTTENDLAEWQNLIGCRLPAGIASIAESDGVYTIRIEWSSMEEVDADDDTLERVEIAVAP</sequence>
<accession>A0A7X5ANV2</accession>
<evidence type="ECO:0000313" key="2">
    <source>
        <dbReference type="EMBL" id="NAW33273.1"/>
    </source>
</evidence>
<dbReference type="Proteomes" id="UP000487929">
    <property type="component" value="Unassembled WGS sequence"/>
</dbReference>
<keyword evidence="3" id="KW-1185">Reference proteome</keyword>
<dbReference type="EMBL" id="WUTT01000001">
    <property type="protein sequence ID" value="NAW33273.1"/>
    <property type="molecule type" value="Genomic_DNA"/>
</dbReference>
<dbReference type="NCBIfam" id="TIGR02532">
    <property type="entry name" value="IV_pilin_GFxxxE"/>
    <property type="match status" value="1"/>
</dbReference>
<dbReference type="RefSeq" id="WP_161430278.1">
    <property type="nucleotide sequence ID" value="NZ_WUTT01000001.1"/>
</dbReference>
<dbReference type="AlphaFoldDB" id="A0A7X5ANV2"/>
<proteinExistence type="predicted"/>
<comment type="caution">
    <text evidence="2">The sequence shown here is derived from an EMBL/GenBank/DDBJ whole genome shotgun (WGS) entry which is preliminary data.</text>
</comment>
<dbReference type="NCBIfam" id="TIGR02523">
    <property type="entry name" value="type_IV_pilV"/>
    <property type="match status" value="1"/>
</dbReference>
<evidence type="ECO:0000256" key="1">
    <source>
        <dbReference type="SAM" id="Phobius"/>
    </source>
</evidence>
<dbReference type="OrthoDB" id="6194160at2"/>
<gene>
    <name evidence="2" type="primary">pilV</name>
    <name evidence="2" type="ORF">GRB96_02395</name>
</gene>